<evidence type="ECO:0000256" key="9">
    <source>
        <dbReference type="ARBA" id="ARBA00023237"/>
    </source>
</evidence>
<keyword evidence="5 12" id="KW-0732">Signal</keyword>
<evidence type="ECO:0000256" key="3">
    <source>
        <dbReference type="ARBA" id="ARBA00022452"/>
    </source>
</evidence>
<dbReference type="Pfam" id="PF13505">
    <property type="entry name" value="OMP_b-brl"/>
    <property type="match status" value="1"/>
</dbReference>
<feature type="domain" description="OmpA-like" evidence="13">
    <location>
        <begin position="295"/>
        <end position="409"/>
    </location>
</feature>
<keyword evidence="9" id="KW-0998">Cell outer membrane</keyword>
<keyword evidence="2" id="KW-0813">Transport</keyword>
<evidence type="ECO:0000256" key="10">
    <source>
        <dbReference type="PROSITE-ProRule" id="PRU00473"/>
    </source>
</evidence>
<evidence type="ECO:0000256" key="4">
    <source>
        <dbReference type="ARBA" id="ARBA00022692"/>
    </source>
</evidence>
<keyword evidence="6" id="KW-0406">Ion transport</keyword>
<dbReference type="Pfam" id="PF00691">
    <property type="entry name" value="OmpA"/>
    <property type="match status" value="1"/>
</dbReference>
<dbReference type="PROSITE" id="PS51123">
    <property type="entry name" value="OMPA_2"/>
    <property type="match status" value="1"/>
</dbReference>
<dbReference type="InterPro" id="IPR036737">
    <property type="entry name" value="OmpA-like_sf"/>
</dbReference>
<evidence type="ECO:0000256" key="1">
    <source>
        <dbReference type="ARBA" id="ARBA00004571"/>
    </source>
</evidence>
<dbReference type="InterPro" id="IPR027385">
    <property type="entry name" value="Beta-barrel_OMP"/>
</dbReference>
<evidence type="ECO:0000256" key="6">
    <source>
        <dbReference type="ARBA" id="ARBA00023065"/>
    </source>
</evidence>
<reference evidence="14 15" key="1">
    <citation type="submission" date="2024-09" db="EMBL/GenBank/DDBJ databases">
        <authorList>
            <person name="Sun Q."/>
            <person name="Mori K."/>
        </authorList>
    </citation>
    <scope>NUCLEOTIDE SEQUENCE [LARGE SCALE GENOMIC DNA]</scope>
    <source>
        <strain evidence="14 15">TBRC 5777</strain>
    </source>
</reference>
<keyword evidence="8 10" id="KW-0472">Membrane</keyword>
<dbReference type="CDD" id="cd07185">
    <property type="entry name" value="OmpA_C-like"/>
    <property type="match status" value="1"/>
</dbReference>
<dbReference type="InterPro" id="IPR006665">
    <property type="entry name" value="OmpA-like"/>
</dbReference>
<feature type="chain" id="PRO_5046044473" evidence="12">
    <location>
        <begin position="27"/>
        <end position="409"/>
    </location>
</feature>
<dbReference type="InterPro" id="IPR006664">
    <property type="entry name" value="OMP_bac"/>
</dbReference>
<gene>
    <name evidence="14" type="ORF">ACFFGY_12970</name>
</gene>
<evidence type="ECO:0000256" key="11">
    <source>
        <dbReference type="SAM" id="MobiDB-lite"/>
    </source>
</evidence>
<feature type="signal peptide" evidence="12">
    <location>
        <begin position="1"/>
        <end position="26"/>
    </location>
</feature>
<dbReference type="InterPro" id="IPR011250">
    <property type="entry name" value="OMP/PagP_B-barrel"/>
</dbReference>
<evidence type="ECO:0000259" key="13">
    <source>
        <dbReference type="PROSITE" id="PS51123"/>
    </source>
</evidence>
<evidence type="ECO:0000313" key="14">
    <source>
        <dbReference type="EMBL" id="MFC0409163.1"/>
    </source>
</evidence>
<comment type="subcellular location">
    <subcellularLocation>
        <location evidence="1">Cell outer membrane</location>
        <topology evidence="1">Multi-pass membrane protein</topology>
    </subcellularLocation>
</comment>
<feature type="region of interest" description="Disordered" evidence="11">
    <location>
        <begin position="329"/>
        <end position="353"/>
    </location>
</feature>
<dbReference type="SUPFAM" id="SSF103088">
    <property type="entry name" value="OmpA-like"/>
    <property type="match status" value="1"/>
</dbReference>
<dbReference type="PRINTS" id="PR01021">
    <property type="entry name" value="OMPADOMAIN"/>
</dbReference>
<evidence type="ECO:0000256" key="5">
    <source>
        <dbReference type="ARBA" id="ARBA00022729"/>
    </source>
</evidence>
<keyword evidence="4" id="KW-0812">Transmembrane</keyword>
<dbReference type="PANTHER" id="PTHR30329">
    <property type="entry name" value="STATOR ELEMENT OF FLAGELLAR MOTOR COMPLEX"/>
    <property type="match status" value="1"/>
</dbReference>
<dbReference type="PANTHER" id="PTHR30329:SF21">
    <property type="entry name" value="LIPOPROTEIN YIAD-RELATED"/>
    <property type="match status" value="1"/>
</dbReference>
<keyword evidence="3" id="KW-1134">Transmembrane beta strand</keyword>
<dbReference type="SUPFAM" id="SSF56925">
    <property type="entry name" value="OMPA-like"/>
    <property type="match status" value="1"/>
</dbReference>
<organism evidence="14 15">
    <name type="scientific">Roseomonas elaeocarpi</name>
    <dbReference type="NCBI Taxonomy" id="907779"/>
    <lineage>
        <taxon>Bacteria</taxon>
        <taxon>Pseudomonadati</taxon>
        <taxon>Pseudomonadota</taxon>
        <taxon>Alphaproteobacteria</taxon>
        <taxon>Acetobacterales</taxon>
        <taxon>Roseomonadaceae</taxon>
        <taxon>Roseomonas</taxon>
    </lineage>
</organism>
<dbReference type="Gene3D" id="3.30.1330.60">
    <property type="entry name" value="OmpA-like domain"/>
    <property type="match status" value="1"/>
</dbReference>
<keyword evidence="7" id="KW-0626">Porin</keyword>
<evidence type="ECO:0000313" key="15">
    <source>
        <dbReference type="Proteomes" id="UP001589865"/>
    </source>
</evidence>
<dbReference type="Proteomes" id="UP001589865">
    <property type="component" value="Unassembled WGS sequence"/>
</dbReference>
<sequence>MHSLRFAATILTLSLPALTVPALAQAQQISGFYVGAGAGANSVMDSSANLGGANGNLLREAGLSREIRQQWDWGWTGVGSIGYGLGNGLRFEIEGNYRRNNSDGTTIIGYRLPQHGGHRESYGVMANTYYDFDLTSVGISSRTVMPYVGAGIGYAWVKANDVFGGVQVRSPASVDVASVLDRLNINPSLANDAASLDVRQNGTEGRFAFQGIAGLAFPIGWVPGLSLTAEYRFFGTTAAHARTVVTGSAAGRTATLRSADIGYENFNHSILVGLRYGFNQPAPAVAAPPPPPAAGAMPATARTYLVFFNWNSTELTQVAHQVIEDAARNSRNGGTSRLEVSGHADRSGTETYNQQLSRRRAEVVAGELVRAGISRSEIVVQAYGESRPLVPTADGVREPQNRRVEIVLR</sequence>
<evidence type="ECO:0000256" key="7">
    <source>
        <dbReference type="ARBA" id="ARBA00023114"/>
    </source>
</evidence>
<evidence type="ECO:0000256" key="8">
    <source>
        <dbReference type="ARBA" id="ARBA00023136"/>
    </source>
</evidence>
<name>A0ABV6JTV8_9PROT</name>
<accession>A0ABV6JTV8</accession>
<evidence type="ECO:0000256" key="2">
    <source>
        <dbReference type="ARBA" id="ARBA00022448"/>
    </source>
</evidence>
<dbReference type="InterPro" id="IPR050330">
    <property type="entry name" value="Bact_OuterMem_StrucFunc"/>
</dbReference>
<proteinExistence type="predicted"/>
<dbReference type="RefSeq" id="WP_377044910.1">
    <property type="nucleotide sequence ID" value="NZ_JBHLUN010000008.1"/>
</dbReference>
<dbReference type="Gene3D" id="2.40.160.20">
    <property type="match status" value="1"/>
</dbReference>
<comment type="caution">
    <text evidence="14">The sequence shown here is derived from an EMBL/GenBank/DDBJ whole genome shotgun (WGS) entry which is preliminary data.</text>
</comment>
<keyword evidence="15" id="KW-1185">Reference proteome</keyword>
<dbReference type="EMBL" id="JBHLUN010000008">
    <property type="protein sequence ID" value="MFC0409163.1"/>
    <property type="molecule type" value="Genomic_DNA"/>
</dbReference>
<protein>
    <submittedName>
        <fullName evidence="14">OmpA family protein</fullName>
    </submittedName>
</protein>
<evidence type="ECO:0000256" key="12">
    <source>
        <dbReference type="SAM" id="SignalP"/>
    </source>
</evidence>